<reference evidence="2 3" key="1">
    <citation type="submission" date="2017-12" db="EMBL/GenBank/DDBJ databases">
        <title>Comparative genomics of Botrytis spp.</title>
        <authorList>
            <person name="Valero-Jimenez C.A."/>
            <person name="Tapia P."/>
            <person name="Veloso J."/>
            <person name="Silva-Moreno E."/>
            <person name="Staats M."/>
            <person name="Valdes J.H."/>
            <person name="Van Kan J.A.L."/>
        </authorList>
    </citation>
    <scope>NUCLEOTIDE SEQUENCE [LARGE SCALE GENOMIC DNA]</scope>
    <source>
        <strain evidence="2 3">MUCL2120</strain>
    </source>
</reference>
<accession>A0A4Z1I2R8</accession>
<dbReference type="AlphaFoldDB" id="A0A4Z1I2R8"/>
<gene>
    <name evidence="2" type="ORF">BOTNAR_0307g00170</name>
</gene>
<feature type="compositionally biased region" description="Basic and acidic residues" evidence="1">
    <location>
        <begin position="99"/>
        <end position="111"/>
    </location>
</feature>
<evidence type="ECO:0000313" key="2">
    <source>
        <dbReference type="EMBL" id="TGO53000.1"/>
    </source>
</evidence>
<sequence>MVHSDSQTALCKYGPPNEARDFDYDPNTVTRTRGQQTRIDSSVIGITAPAITTSSQAIEELGRNRPTIVYIYLTTLQTPLSQPTTQSTKHTLSIKTKFPRREEHRPFTTIT</sequence>
<comment type="caution">
    <text evidence="2">The sequence shown here is derived from an EMBL/GenBank/DDBJ whole genome shotgun (WGS) entry which is preliminary data.</text>
</comment>
<keyword evidence="3" id="KW-1185">Reference proteome</keyword>
<feature type="region of interest" description="Disordered" evidence="1">
    <location>
        <begin position="1"/>
        <end position="29"/>
    </location>
</feature>
<evidence type="ECO:0000256" key="1">
    <source>
        <dbReference type="SAM" id="MobiDB-lite"/>
    </source>
</evidence>
<name>A0A4Z1I2R8_9HELO</name>
<feature type="region of interest" description="Disordered" evidence="1">
    <location>
        <begin position="80"/>
        <end position="111"/>
    </location>
</feature>
<organism evidence="2 3">
    <name type="scientific">Botryotinia narcissicola</name>
    <dbReference type="NCBI Taxonomy" id="278944"/>
    <lineage>
        <taxon>Eukaryota</taxon>
        <taxon>Fungi</taxon>
        <taxon>Dikarya</taxon>
        <taxon>Ascomycota</taxon>
        <taxon>Pezizomycotina</taxon>
        <taxon>Leotiomycetes</taxon>
        <taxon>Helotiales</taxon>
        <taxon>Sclerotiniaceae</taxon>
        <taxon>Botryotinia</taxon>
    </lineage>
</organism>
<proteinExistence type="predicted"/>
<evidence type="ECO:0000313" key="3">
    <source>
        <dbReference type="Proteomes" id="UP000297452"/>
    </source>
</evidence>
<dbReference type="Proteomes" id="UP000297452">
    <property type="component" value="Unassembled WGS sequence"/>
</dbReference>
<dbReference type="EMBL" id="PQXJ01000307">
    <property type="protein sequence ID" value="TGO53000.1"/>
    <property type="molecule type" value="Genomic_DNA"/>
</dbReference>
<protein>
    <submittedName>
        <fullName evidence="2">Uncharacterized protein</fullName>
    </submittedName>
</protein>